<organism evidence="2 3">
    <name type="scientific">Talaromyces pinophilus</name>
    <name type="common">Penicillium pinophilum</name>
    <dbReference type="NCBI Taxonomy" id="128442"/>
    <lineage>
        <taxon>Eukaryota</taxon>
        <taxon>Fungi</taxon>
        <taxon>Dikarya</taxon>
        <taxon>Ascomycota</taxon>
        <taxon>Pezizomycotina</taxon>
        <taxon>Eurotiomycetes</taxon>
        <taxon>Eurotiomycetidae</taxon>
        <taxon>Eurotiales</taxon>
        <taxon>Trichocomaceae</taxon>
        <taxon>Talaromyces</taxon>
        <taxon>Talaromyces sect. Talaromyces</taxon>
    </lineage>
</organism>
<dbReference type="AlphaFoldDB" id="A0A0B8N094"/>
<evidence type="ECO:0008006" key="4">
    <source>
        <dbReference type="Google" id="ProtNLM"/>
    </source>
</evidence>
<feature type="region of interest" description="Disordered" evidence="1">
    <location>
        <begin position="76"/>
        <end position="233"/>
    </location>
</feature>
<evidence type="ECO:0000256" key="1">
    <source>
        <dbReference type="SAM" id="MobiDB-lite"/>
    </source>
</evidence>
<sequence length="502" mass="56430">MPREEKKTSNRPPTRKLVRWNDDLDELLLLTLQSISNKEGIRLPWAEVAKSMGNNVTEGAIIQHLAKLRLRRVEKNKQVPPPLRRGGAYSGAKASEAPVTPQSPKENPGDVTERQANQRSQPKIKVEKRSASKVTDISSDSDEEWTSDTPKNKKAKQKRAQKKRKTTPVEPEPPAEHVVSDDDGTVETTESSQKSDKLVAVGADFLEFLSESNKAQEEHRATTPSEDEDQVDTQQSLIITLKPGSNNMRRLKYKGTGVFQDRNLEQRWELPPPGPNGESWGFSRDYYGPIPQSAQHSHNPGLLRGEWPREVAMRQYEAPQAVAWSHETYHPDPRLVHPAVFLEDPKCEPQLQFHRKLRTTEETNPGARVLDQATPEYQAYVNTHRELPTYRDSSWSTTTTPLAQHLSLRDSGYGSEVGANHPQTQGTLDTRHVLDTRHASGTNNDLVKGHDELPPVTTNYPDDPTEQLADNEQDVGAETSAFDMDYESFLNPIGVDEIADLF</sequence>
<evidence type="ECO:0000313" key="3">
    <source>
        <dbReference type="Proteomes" id="UP000053095"/>
    </source>
</evidence>
<accession>A0A0B8N094</accession>
<gene>
    <name evidence="2" type="ORF">TCE0_004r00313</name>
</gene>
<dbReference type="Proteomes" id="UP000053095">
    <property type="component" value="Unassembled WGS sequence"/>
</dbReference>
<proteinExistence type="predicted"/>
<keyword evidence="3" id="KW-1185">Reference proteome</keyword>
<reference evidence="3" key="1">
    <citation type="journal article" date="2015" name="Genome Announc.">
        <title>Draft genome sequence of Talaromyces cellulolyticus strain Y-94, a source of lignocellulosic biomass-degrading enzymes.</title>
        <authorList>
            <person name="Fujii T."/>
            <person name="Koike H."/>
            <person name="Sawayama S."/>
            <person name="Yano S."/>
            <person name="Inoue H."/>
        </authorList>
    </citation>
    <scope>NUCLEOTIDE SEQUENCE [LARGE SCALE GENOMIC DNA]</scope>
    <source>
        <strain evidence="3">Y-94</strain>
    </source>
</reference>
<feature type="compositionally biased region" description="Basic residues" evidence="1">
    <location>
        <begin position="152"/>
        <end position="166"/>
    </location>
</feature>
<protein>
    <recommendedName>
        <fullName evidence="4">Myb-like domain-containing protein</fullName>
    </recommendedName>
</protein>
<name>A0A0B8N094_TALPI</name>
<dbReference type="EMBL" id="DF933800">
    <property type="protein sequence ID" value="GAM33429.1"/>
    <property type="molecule type" value="Genomic_DNA"/>
</dbReference>
<evidence type="ECO:0000313" key="2">
    <source>
        <dbReference type="EMBL" id="GAM33429.1"/>
    </source>
</evidence>